<keyword evidence="2" id="KW-1185">Reference proteome</keyword>
<reference evidence="1" key="1">
    <citation type="journal article" date="2020" name="Stud. Mycol.">
        <title>101 Dothideomycetes genomes: a test case for predicting lifestyles and emergence of pathogens.</title>
        <authorList>
            <person name="Haridas S."/>
            <person name="Albert R."/>
            <person name="Binder M."/>
            <person name="Bloem J."/>
            <person name="Labutti K."/>
            <person name="Salamov A."/>
            <person name="Andreopoulos B."/>
            <person name="Baker S."/>
            <person name="Barry K."/>
            <person name="Bills G."/>
            <person name="Bluhm B."/>
            <person name="Cannon C."/>
            <person name="Castanera R."/>
            <person name="Culley D."/>
            <person name="Daum C."/>
            <person name="Ezra D."/>
            <person name="Gonzalez J."/>
            <person name="Henrissat B."/>
            <person name="Kuo A."/>
            <person name="Liang C."/>
            <person name="Lipzen A."/>
            <person name="Lutzoni F."/>
            <person name="Magnuson J."/>
            <person name="Mondo S."/>
            <person name="Nolan M."/>
            <person name="Ohm R."/>
            <person name="Pangilinan J."/>
            <person name="Park H.-J."/>
            <person name="Ramirez L."/>
            <person name="Alfaro M."/>
            <person name="Sun H."/>
            <person name="Tritt A."/>
            <person name="Yoshinaga Y."/>
            <person name="Zwiers L.-H."/>
            <person name="Turgeon B."/>
            <person name="Goodwin S."/>
            <person name="Spatafora J."/>
            <person name="Crous P."/>
            <person name="Grigoriev I."/>
        </authorList>
    </citation>
    <scope>NUCLEOTIDE SEQUENCE</scope>
    <source>
        <strain evidence="1">CBS 123094</strain>
    </source>
</reference>
<dbReference type="Proteomes" id="UP000799779">
    <property type="component" value="Unassembled WGS sequence"/>
</dbReference>
<organism evidence="1 2">
    <name type="scientific">Amniculicola lignicola CBS 123094</name>
    <dbReference type="NCBI Taxonomy" id="1392246"/>
    <lineage>
        <taxon>Eukaryota</taxon>
        <taxon>Fungi</taxon>
        <taxon>Dikarya</taxon>
        <taxon>Ascomycota</taxon>
        <taxon>Pezizomycotina</taxon>
        <taxon>Dothideomycetes</taxon>
        <taxon>Pleosporomycetidae</taxon>
        <taxon>Pleosporales</taxon>
        <taxon>Amniculicolaceae</taxon>
        <taxon>Amniculicola</taxon>
    </lineage>
</organism>
<dbReference type="AlphaFoldDB" id="A0A6A5W5H9"/>
<proteinExistence type="predicted"/>
<evidence type="ECO:0000313" key="2">
    <source>
        <dbReference type="Proteomes" id="UP000799779"/>
    </source>
</evidence>
<accession>A0A6A5W5H9</accession>
<gene>
    <name evidence="1" type="ORF">P154DRAFT_538192</name>
</gene>
<evidence type="ECO:0000313" key="1">
    <source>
        <dbReference type="EMBL" id="KAF1996194.1"/>
    </source>
</evidence>
<name>A0A6A5W5H9_9PLEO</name>
<sequence>MKTALEHQTDSLAAQTSRKPRNIFHCHWYRCNVAHTLRHGQWDTAWYNPWSIRLWDTPDAHSAVLGINAAYDFVAAMAGTTNAGECAFSNVDYVLRGLFCKGLTVSAVRFGWFCSCAELLDRLLGECFGEKTVGKRYFNWYFDRKNVRKEYRMEEEYLFNICQEGGVVRESLSLAGL</sequence>
<dbReference type="EMBL" id="ML977628">
    <property type="protein sequence ID" value="KAF1996194.1"/>
    <property type="molecule type" value="Genomic_DNA"/>
</dbReference>
<protein>
    <submittedName>
        <fullName evidence="1">Uncharacterized protein</fullName>
    </submittedName>
</protein>